<dbReference type="Proteomes" id="UP000429958">
    <property type="component" value="Unassembled WGS sequence"/>
</dbReference>
<sequence>MVYRNDDFLYFRNVADFSGITKLVHSFDLQKLGVKGWGWFTVLGILLTVIGFLSFTHPFAGITAMAWAIGFFLILQGIVSVMRGCFSNRFWL</sequence>
<gene>
    <name evidence="2" type="ORF">FYJ39_12085</name>
</gene>
<dbReference type="AlphaFoldDB" id="A0A7X2NLV9"/>
<keyword evidence="1" id="KW-1133">Transmembrane helix</keyword>
<name>A0A7X2NLV9_9CLOT</name>
<evidence type="ECO:0000256" key="1">
    <source>
        <dbReference type="SAM" id="Phobius"/>
    </source>
</evidence>
<dbReference type="InterPro" id="IPR005325">
    <property type="entry name" value="DUF308_memb"/>
</dbReference>
<evidence type="ECO:0000313" key="3">
    <source>
        <dbReference type="Proteomes" id="UP000429958"/>
    </source>
</evidence>
<protein>
    <submittedName>
        <fullName evidence="2">Uncharacterized protein</fullName>
    </submittedName>
</protein>
<proteinExistence type="predicted"/>
<keyword evidence="3" id="KW-1185">Reference proteome</keyword>
<feature type="transmembrane region" description="Helical" evidence="1">
    <location>
        <begin position="61"/>
        <end position="82"/>
    </location>
</feature>
<feature type="transmembrane region" description="Helical" evidence="1">
    <location>
        <begin position="36"/>
        <end position="55"/>
    </location>
</feature>
<dbReference type="EMBL" id="VUMD01000010">
    <property type="protein sequence ID" value="MSS37291.1"/>
    <property type="molecule type" value="Genomic_DNA"/>
</dbReference>
<comment type="caution">
    <text evidence="2">The sequence shown here is derived from an EMBL/GenBank/DDBJ whole genome shotgun (WGS) entry which is preliminary data.</text>
</comment>
<evidence type="ECO:0000313" key="2">
    <source>
        <dbReference type="EMBL" id="MSS37291.1"/>
    </source>
</evidence>
<organism evidence="2 3">
    <name type="scientific">Clostridium porci</name>
    <dbReference type="NCBI Taxonomy" id="2605778"/>
    <lineage>
        <taxon>Bacteria</taxon>
        <taxon>Bacillati</taxon>
        <taxon>Bacillota</taxon>
        <taxon>Clostridia</taxon>
        <taxon>Eubacteriales</taxon>
        <taxon>Clostridiaceae</taxon>
        <taxon>Clostridium</taxon>
    </lineage>
</organism>
<dbReference type="Pfam" id="PF03729">
    <property type="entry name" value="DUF308"/>
    <property type="match status" value="1"/>
</dbReference>
<keyword evidence="1" id="KW-0472">Membrane</keyword>
<reference evidence="2 3" key="1">
    <citation type="submission" date="2019-08" db="EMBL/GenBank/DDBJ databases">
        <title>In-depth cultivation of the pig gut microbiome towards novel bacterial diversity and tailored functional studies.</title>
        <authorList>
            <person name="Wylensek D."/>
            <person name="Hitch T.C.A."/>
            <person name="Clavel T."/>
        </authorList>
    </citation>
    <scope>NUCLEOTIDE SEQUENCE [LARGE SCALE GENOMIC DNA]</scope>
    <source>
        <strain evidence="2 3">WCA-389-WT-23D1</strain>
    </source>
</reference>
<accession>A0A7X2NLV9</accession>
<keyword evidence="1" id="KW-0812">Transmembrane</keyword>